<reference evidence="2 3" key="1">
    <citation type="submission" date="2024-06" db="EMBL/GenBank/DDBJ databases">
        <title>The Natural Products Discovery Center: Release of the First 8490 Sequenced Strains for Exploring Actinobacteria Biosynthetic Diversity.</title>
        <authorList>
            <person name="Kalkreuter E."/>
            <person name="Kautsar S.A."/>
            <person name="Yang D."/>
            <person name="Bader C.D."/>
            <person name="Teijaro C.N."/>
            <person name="Fluegel L."/>
            <person name="Davis C.M."/>
            <person name="Simpson J.R."/>
            <person name="Lauterbach L."/>
            <person name="Steele A.D."/>
            <person name="Gui C."/>
            <person name="Meng S."/>
            <person name="Li G."/>
            <person name="Viehrig K."/>
            <person name="Ye F."/>
            <person name="Su P."/>
            <person name="Kiefer A.F."/>
            <person name="Nichols A."/>
            <person name="Cepeda A.J."/>
            <person name="Yan W."/>
            <person name="Fan B."/>
            <person name="Jiang Y."/>
            <person name="Adhikari A."/>
            <person name="Zheng C.-J."/>
            <person name="Schuster L."/>
            <person name="Cowan T.M."/>
            <person name="Smanski M.J."/>
            <person name="Chevrette M.G."/>
            <person name="De Carvalho L.P.S."/>
            <person name="Shen B."/>
        </authorList>
    </citation>
    <scope>NUCLEOTIDE SEQUENCE [LARGE SCALE GENOMIC DNA]</scope>
    <source>
        <strain evidence="2 3">NPDC052347</strain>
    </source>
</reference>
<feature type="compositionally biased region" description="Low complexity" evidence="1">
    <location>
        <begin position="115"/>
        <end position="128"/>
    </location>
</feature>
<evidence type="ECO:0000256" key="1">
    <source>
        <dbReference type="SAM" id="MobiDB-lite"/>
    </source>
</evidence>
<protein>
    <submittedName>
        <fullName evidence="2">Uncharacterized protein</fullName>
    </submittedName>
</protein>
<comment type="caution">
    <text evidence="2">The sequence shown here is derived from an EMBL/GenBank/DDBJ whole genome shotgun (WGS) entry which is preliminary data.</text>
</comment>
<gene>
    <name evidence="2" type="ORF">AB0L16_08720</name>
</gene>
<sequence>MESLSMGNRADEYGTDVEIYVKALTTTIHADTPTDAPEQLLDLLDQLGLERRTAGPIYVWHVVPEHLDADEQRRLASHAIPALLVAGYTVNCTPEVFDEAAYQQAVHEIRSGHSRPGAEPTAAPAASTPAPPSNAPSRRAR</sequence>
<organism evidence="2 3">
    <name type="scientific">Streptomyces orinoci</name>
    <name type="common">Streptoverticillium orinoci</name>
    <dbReference type="NCBI Taxonomy" id="67339"/>
    <lineage>
        <taxon>Bacteria</taxon>
        <taxon>Bacillati</taxon>
        <taxon>Actinomycetota</taxon>
        <taxon>Actinomycetes</taxon>
        <taxon>Kitasatosporales</taxon>
        <taxon>Streptomycetaceae</taxon>
        <taxon>Streptomyces</taxon>
    </lineage>
</organism>
<dbReference type="EMBL" id="JBFAUK010000005">
    <property type="protein sequence ID" value="MEV5506551.1"/>
    <property type="molecule type" value="Genomic_DNA"/>
</dbReference>
<name>A0ABV3JUJ7_STRON</name>
<evidence type="ECO:0000313" key="3">
    <source>
        <dbReference type="Proteomes" id="UP001552594"/>
    </source>
</evidence>
<keyword evidence="3" id="KW-1185">Reference proteome</keyword>
<dbReference type="Proteomes" id="UP001552594">
    <property type="component" value="Unassembled WGS sequence"/>
</dbReference>
<accession>A0ABV3JUJ7</accession>
<dbReference type="RefSeq" id="WP_364852912.1">
    <property type="nucleotide sequence ID" value="NZ_JBFAUK010000005.1"/>
</dbReference>
<proteinExistence type="predicted"/>
<feature type="region of interest" description="Disordered" evidence="1">
    <location>
        <begin position="108"/>
        <end position="141"/>
    </location>
</feature>
<evidence type="ECO:0000313" key="2">
    <source>
        <dbReference type="EMBL" id="MEV5506551.1"/>
    </source>
</evidence>